<dbReference type="AlphaFoldDB" id="A0A9D2ABP5"/>
<comment type="similarity">
    <text evidence="1">Belongs to the peptidase C1 family.</text>
</comment>
<dbReference type="Proteomes" id="UP000824202">
    <property type="component" value="Unassembled WGS sequence"/>
</dbReference>
<sequence>MNKFATLTVGALLAFGTIATAQENNTEEGYKFTDLKRLPDTSVKSQDRAGTCWSWSTISFLESEMMRLGKDSVSLAPLYVVWNTYHEKGVKYVRMQGKMNFGQGGASADVTWAIKEHGIVPLEIYSGLNYGEKVHVHGELDAVLKGYVDAIVSNPNKKISTAWLRGYDGVLDAYLGEKPETFTWKGKEYTPQTFATEACGLNMDDYVSLTSFTHHPFYTKFALEVPDNWIGEESYNIPLEELMDILDKAIDNGYTFSWGSDVSEIGFSRGGSIAVVPDINVAEMSDAEIAKWVKMNSNQRQAELTKKPGKEKEITQELRQEEFDSQLTTDDHGMHVIGKAVDQLGHKYFIVKNSWGNYGEYGGYLYASYPFVAFKTTSVMIHKDALPDELKDKLGIPYEKTKGKKAKK</sequence>
<feature type="active site" evidence="2">
    <location>
        <position position="332"/>
    </location>
</feature>
<keyword evidence="1 5" id="KW-0031">Aminopeptidase</keyword>
<evidence type="ECO:0000259" key="4">
    <source>
        <dbReference type="Pfam" id="PF00112"/>
    </source>
</evidence>
<evidence type="ECO:0000313" key="6">
    <source>
        <dbReference type="Proteomes" id="UP000824202"/>
    </source>
</evidence>
<organism evidence="5 6">
    <name type="scientific">Candidatus Odoribacter faecigallinarum</name>
    <dbReference type="NCBI Taxonomy" id="2838706"/>
    <lineage>
        <taxon>Bacteria</taxon>
        <taxon>Pseudomonadati</taxon>
        <taxon>Bacteroidota</taxon>
        <taxon>Bacteroidia</taxon>
        <taxon>Bacteroidales</taxon>
        <taxon>Odoribacteraceae</taxon>
        <taxon>Odoribacter</taxon>
    </lineage>
</organism>
<feature type="active site" evidence="2">
    <location>
        <position position="353"/>
    </location>
</feature>
<protein>
    <recommendedName>
        <fullName evidence="1">Aminopeptidase</fullName>
    </recommendedName>
</protein>
<proteinExistence type="inferred from homology"/>
<dbReference type="EMBL" id="DXFT01000056">
    <property type="protein sequence ID" value="HIX03025.1"/>
    <property type="molecule type" value="Genomic_DNA"/>
</dbReference>
<evidence type="ECO:0000256" key="2">
    <source>
        <dbReference type="PIRSR" id="PIRSR005700-1"/>
    </source>
</evidence>
<feature type="chain" id="PRO_5039615581" description="Aminopeptidase" evidence="3">
    <location>
        <begin position="22"/>
        <end position="408"/>
    </location>
</feature>
<reference evidence="5" key="1">
    <citation type="journal article" date="2021" name="PeerJ">
        <title>Extensive microbial diversity within the chicken gut microbiome revealed by metagenomics and culture.</title>
        <authorList>
            <person name="Gilroy R."/>
            <person name="Ravi A."/>
            <person name="Getino M."/>
            <person name="Pursley I."/>
            <person name="Horton D.L."/>
            <person name="Alikhan N.F."/>
            <person name="Baker D."/>
            <person name="Gharbi K."/>
            <person name="Hall N."/>
            <person name="Watson M."/>
            <person name="Adriaenssens E.M."/>
            <person name="Foster-Nyarko E."/>
            <person name="Jarju S."/>
            <person name="Secka A."/>
            <person name="Antonio M."/>
            <person name="Oren A."/>
            <person name="Chaudhuri R.R."/>
            <person name="La Ragione R."/>
            <person name="Hildebrand F."/>
            <person name="Pallen M.J."/>
        </authorList>
    </citation>
    <scope>NUCLEOTIDE SEQUENCE</scope>
    <source>
        <strain evidence="5">23274</strain>
    </source>
</reference>
<evidence type="ECO:0000256" key="1">
    <source>
        <dbReference type="PIRNR" id="PIRNR005700"/>
    </source>
</evidence>
<feature type="signal peptide" evidence="3">
    <location>
        <begin position="1"/>
        <end position="21"/>
    </location>
</feature>
<keyword evidence="1" id="KW-0788">Thiol protease</keyword>
<feature type="domain" description="Peptidase C1A papain C-terminal" evidence="4">
    <location>
        <begin position="328"/>
        <end position="366"/>
    </location>
</feature>
<keyword evidence="3" id="KW-0732">Signal</keyword>
<dbReference type="PIRSF" id="PIRSF005700">
    <property type="entry name" value="PepC"/>
    <property type="match status" value="1"/>
</dbReference>
<dbReference type="GO" id="GO:0070005">
    <property type="term" value="F:cysteine-type aminopeptidase activity"/>
    <property type="evidence" value="ECO:0007669"/>
    <property type="project" value="InterPro"/>
</dbReference>
<dbReference type="SUPFAM" id="SSF54001">
    <property type="entry name" value="Cysteine proteinases"/>
    <property type="match status" value="1"/>
</dbReference>
<keyword evidence="1" id="KW-0645">Protease</keyword>
<dbReference type="Pfam" id="PF00112">
    <property type="entry name" value="Peptidase_C1"/>
    <property type="match status" value="1"/>
</dbReference>
<dbReference type="InterPro" id="IPR000169">
    <property type="entry name" value="Pept_cys_AS"/>
</dbReference>
<accession>A0A9D2ABP5</accession>
<name>A0A9D2ABP5_9BACT</name>
<dbReference type="Pfam" id="PF03051">
    <property type="entry name" value="Peptidase_C1_2"/>
    <property type="match status" value="1"/>
</dbReference>
<evidence type="ECO:0000256" key="3">
    <source>
        <dbReference type="SAM" id="SignalP"/>
    </source>
</evidence>
<dbReference type="Gene3D" id="3.90.70.10">
    <property type="entry name" value="Cysteine proteinases"/>
    <property type="match status" value="1"/>
</dbReference>
<keyword evidence="1" id="KW-0378">Hydrolase</keyword>
<reference evidence="5" key="2">
    <citation type="submission" date="2021-04" db="EMBL/GenBank/DDBJ databases">
        <authorList>
            <person name="Gilroy R."/>
        </authorList>
    </citation>
    <scope>NUCLEOTIDE SEQUENCE</scope>
    <source>
        <strain evidence="5">23274</strain>
    </source>
</reference>
<dbReference type="GO" id="GO:0006508">
    <property type="term" value="P:proteolysis"/>
    <property type="evidence" value="ECO:0007669"/>
    <property type="project" value="UniProtKB-KW"/>
</dbReference>
<evidence type="ECO:0000313" key="5">
    <source>
        <dbReference type="EMBL" id="HIX03025.1"/>
    </source>
</evidence>
<dbReference type="InterPro" id="IPR004134">
    <property type="entry name" value="Peptidase_C1B"/>
</dbReference>
<feature type="active site" evidence="2">
    <location>
        <position position="52"/>
    </location>
</feature>
<dbReference type="InterPro" id="IPR038765">
    <property type="entry name" value="Papain-like_cys_pep_sf"/>
</dbReference>
<comment type="caution">
    <text evidence="5">The sequence shown here is derived from an EMBL/GenBank/DDBJ whole genome shotgun (WGS) entry which is preliminary data.</text>
</comment>
<dbReference type="InterPro" id="IPR000668">
    <property type="entry name" value="Peptidase_C1A_C"/>
</dbReference>
<dbReference type="PROSITE" id="PS00139">
    <property type="entry name" value="THIOL_PROTEASE_CYS"/>
    <property type="match status" value="1"/>
</dbReference>
<gene>
    <name evidence="5" type="ORF">H9863_02765</name>
</gene>